<organism evidence="1">
    <name type="scientific">marine sediment metagenome</name>
    <dbReference type="NCBI Taxonomy" id="412755"/>
    <lineage>
        <taxon>unclassified sequences</taxon>
        <taxon>metagenomes</taxon>
        <taxon>ecological metagenomes</taxon>
    </lineage>
</organism>
<evidence type="ECO:0000313" key="1">
    <source>
        <dbReference type="EMBL" id="GAG00575.1"/>
    </source>
</evidence>
<dbReference type="SUPFAM" id="SSF51126">
    <property type="entry name" value="Pectin lyase-like"/>
    <property type="match status" value="1"/>
</dbReference>
<comment type="caution">
    <text evidence="1">The sequence shown here is derived from an EMBL/GenBank/DDBJ whole genome shotgun (WGS) entry which is preliminary data.</text>
</comment>
<dbReference type="EMBL" id="BARS01029046">
    <property type="protein sequence ID" value="GAG00575.1"/>
    <property type="molecule type" value="Genomic_DNA"/>
</dbReference>
<protein>
    <recommendedName>
        <fullName evidence="2">Pectate lyase superfamily protein domain-containing protein</fullName>
    </recommendedName>
</protein>
<name>X0U4U3_9ZZZZ</name>
<dbReference type="Gene3D" id="2.160.20.10">
    <property type="entry name" value="Single-stranded right-handed beta-helix, Pectin lyase-like"/>
    <property type="match status" value="1"/>
</dbReference>
<reference evidence="1" key="1">
    <citation type="journal article" date="2014" name="Front. Microbiol.">
        <title>High frequency of phylogenetically diverse reductive dehalogenase-homologous genes in deep subseafloor sedimentary metagenomes.</title>
        <authorList>
            <person name="Kawai M."/>
            <person name="Futagami T."/>
            <person name="Toyoda A."/>
            <person name="Takaki Y."/>
            <person name="Nishi S."/>
            <person name="Hori S."/>
            <person name="Arai W."/>
            <person name="Tsubouchi T."/>
            <person name="Morono Y."/>
            <person name="Uchiyama I."/>
            <person name="Ito T."/>
            <person name="Fujiyama A."/>
            <person name="Inagaki F."/>
            <person name="Takami H."/>
        </authorList>
    </citation>
    <scope>NUCLEOTIDE SEQUENCE</scope>
    <source>
        <strain evidence="1">Expedition CK06-06</strain>
    </source>
</reference>
<accession>X0U4U3</accession>
<dbReference type="InterPro" id="IPR012334">
    <property type="entry name" value="Pectin_lyas_fold"/>
</dbReference>
<dbReference type="AlphaFoldDB" id="X0U4U3"/>
<evidence type="ECO:0008006" key="2">
    <source>
        <dbReference type="Google" id="ProtNLM"/>
    </source>
</evidence>
<feature type="non-terminal residue" evidence="1">
    <location>
        <position position="182"/>
    </location>
</feature>
<proteinExistence type="predicted"/>
<sequence length="182" mass="20278">MKMKVKITKILIGLLFTSIFQSQYLSGAVIMAASGSRDDIQAAVDYASDGDTVIIPAGTFDFGSGRVEIYNKLIHVRGAGITQTIIEKTGAGYDDRTMFWVFMPYKKGGPIFSDMKLIDTNGPYEEYSVDNRTKGIVLGTGCWNFRVYNMEFEGFGESGLEAQEYSGAEEYEWKQQGIIYNC</sequence>
<dbReference type="InterPro" id="IPR011050">
    <property type="entry name" value="Pectin_lyase_fold/virulence"/>
</dbReference>
<gene>
    <name evidence="1" type="ORF">S01H1_45456</name>
</gene>